<name>A0A0A9GCS5_ARUDO</name>
<protein>
    <submittedName>
        <fullName evidence="1">Uncharacterized protein</fullName>
    </submittedName>
</protein>
<accession>A0A0A9GCS5</accession>
<evidence type="ECO:0000313" key="1">
    <source>
        <dbReference type="EMBL" id="JAE21234.1"/>
    </source>
</evidence>
<dbReference type="AlphaFoldDB" id="A0A0A9GCS5"/>
<organism evidence="1">
    <name type="scientific">Arundo donax</name>
    <name type="common">Giant reed</name>
    <name type="synonym">Donax arundinaceus</name>
    <dbReference type="NCBI Taxonomy" id="35708"/>
    <lineage>
        <taxon>Eukaryota</taxon>
        <taxon>Viridiplantae</taxon>
        <taxon>Streptophyta</taxon>
        <taxon>Embryophyta</taxon>
        <taxon>Tracheophyta</taxon>
        <taxon>Spermatophyta</taxon>
        <taxon>Magnoliopsida</taxon>
        <taxon>Liliopsida</taxon>
        <taxon>Poales</taxon>
        <taxon>Poaceae</taxon>
        <taxon>PACMAD clade</taxon>
        <taxon>Arundinoideae</taxon>
        <taxon>Arundineae</taxon>
        <taxon>Arundo</taxon>
    </lineage>
</organism>
<sequence length="77" mass="8474">MLGMNTLTIRCSNHPPKLSHSMSKSEMQATMLRTRPPLTTLLQWNGTGPLIGQNWPDQEHCLSVPSAPMSLGNCPQC</sequence>
<dbReference type="EMBL" id="GBRH01176662">
    <property type="protein sequence ID" value="JAE21234.1"/>
    <property type="molecule type" value="Transcribed_RNA"/>
</dbReference>
<reference evidence="1" key="1">
    <citation type="submission" date="2014-09" db="EMBL/GenBank/DDBJ databases">
        <authorList>
            <person name="Magalhaes I.L.F."/>
            <person name="Oliveira U."/>
            <person name="Santos F.R."/>
            <person name="Vidigal T.H.D.A."/>
            <person name="Brescovit A.D."/>
            <person name="Santos A.J."/>
        </authorList>
    </citation>
    <scope>NUCLEOTIDE SEQUENCE</scope>
    <source>
        <tissue evidence="1">Shoot tissue taken approximately 20 cm above the soil surface</tissue>
    </source>
</reference>
<proteinExistence type="predicted"/>
<reference evidence="1" key="2">
    <citation type="journal article" date="2015" name="Data Brief">
        <title>Shoot transcriptome of the giant reed, Arundo donax.</title>
        <authorList>
            <person name="Barrero R.A."/>
            <person name="Guerrero F.D."/>
            <person name="Moolhuijzen P."/>
            <person name="Goolsby J.A."/>
            <person name="Tidwell J."/>
            <person name="Bellgard S.E."/>
            <person name="Bellgard M.I."/>
        </authorList>
    </citation>
    <scope>NUCLEOTIDE SEQUENCE</scope>
    <source>
        <tissue evidence="1">Shoot tissue taken approximately 20 cm above the soil surface</tissue>
    </source>
</reference>